<feature type="region of interest" description="Disordered" evidence="1">
    <location>
        <begin position="1"/>
        <end position="21"/>
    </location>
</feature>
<gene>
    <name evidence="3" type="ORF">DY000_02045619</name>
    <name evidence="2" type="ORF">F2Q70_00020077</name>
</gene>
<reference evidence="3 4" key="3">
    <citation type="journal article" date="2020" name="BMC Genomics">
        <title>Intraspecific diversification of the crop wild relative Brassica cretica Lam. using demographic model selection.</title>
        <authorList>
            <person name="Kioukis A."/>
            <person name="Michalopoulou V.A."/>
            <person name="Briers L."/>
            <person name="Pirintsos S."/>
            <person name="Studholme D.J."/>
            <person name="Pavlidis P."/>
            <person name="Sarris P.F."/>
        </authorList>
    </citation>
    <scope>NUCLEOTIDE SEQUENCE [LARGE SCALE GENOMIC DNA]</scope>
    <source>
        <strain evidence="4">cv. PFS-1207/04</strain>
        <strain evidence="3">PFS-1207/04</strain>
    </source>
</reference>
<name>A0A3N6S4U9_BRACR</name>
<reference evidence="3" key="2">
    <citation type="submission" date="2019-12" db="EMBL/GenBank/DDBJ databases">
        <authorList>
            <person name="Studholme D.J."/>
            <person name="Sarris P."/>
        </authorList>
    </citation>
    <scope>NUCLEOTIDE SEQUENCE</scope>
    <source>
        <strain evidence="3">PFS-1207/04</strain>
        <tissue evidence="3">Leaf</tissue>
    </source>
</reference>
<evidence type="ECO:0000313" key="4">
    <source>
        <dbReference type="Proteomes" id="UP000266723"/>
    </source>
</evidence>
<protein>
    <submittedName>
        <fullName evidence="2">Uncharacterized protein</fullName>
    </submittedName>
</protein>
<sequence length="78" mass="8647">MAIPSIMSKHKPDKARLESKDQAHAAIETPPVKLIQKGGHMIPTAVSMSQPPPDLTTANVREFSETDDEKSENLRYYA</sequence>
<dbReference type="Proteomes" id="UP000266723">
    <property type="component" value="Unassembled WGS sequence"/>
</dbReference>
<reference evidence="2" key="1">
    <citation type="submission" date="2019-12" db="EMBL/GenBank/DDBJ databases">
        <title>Genome sequencing and annotation of Brassica cretica.</title>
        <authorList>
            <person name="Studholme D.J."/>
            <person name="Sarris P.F."/>
        </authorList>
    </citation>
    <scope>NUCLEOTIDE SEQUENCE</scope>
    <source>
        <strain evidence="2">PFS-102/07</strain>
        <tissue evidence="2">Leaf</tissue>
    </source>
</reference>
<evidence type="ECO:0000256" key="1">
    <source>
        <dbReference type="SAM" id="MobiDB-lite"/>
    </source>
</evidence>
<comment type="caution">
    <text evidence="2">The sequence shown here is derived from an EMBL/GenBank/DDBJ whole genome shotgun (WGS) entry which is preliminary data.</text>
</comment>
<proteinExistence type="predicted"/>
<organism evidence="2">
    <name type="scientific">Brassica cretica</name>
    <name type="common">Mustard</name>
    <dbReference type="NCBI Taxonomy" id="69181"/>
    <lineage>
        <taxon>Eukaryota</taxon>
        <taxon>Viridiplantae</taxon>
        <taxon>Streptophyta</taxon>
        <taxon>Embryophyta</taxon>
        <taxon>Tracheophyta</taxon>
        <taxon>Spermatophyta</taxon>
        <taxon>Magnoliopsida</taxon>
        <taxon>eudicotyledons</taxon>
        <taxon>Gunneridae</taxon>
        <taxon>Pentapetalae</taxon>
        <taxon>rosids</taxon>
        <taxon>malvids</taxon>
        <taxon>Brassicales</taxon>
        <taxon>Brassicaceae</taxon>
        <taxon>Brassiceae</taxon>
        <taxon>Brassica</taxon>
    </lineage>
</organism>
<evidence type="ECO:0000313" key="2">
    <source>
        <dbReference type="EMBL" id="KAF2545359.1"/>
    </source>
</evidence>
<keyword evidence="4" id="KW-1185">Reference proteome</keyword>
<dbReference type="EMBL" id="QGKV02000297">
    <property type="protein sequence ID" value="KAF3609269.1"/>
    <property type="molecule type" value="Genomic_DNA"/>
</dbReference>
<dbReference type="AlphaFoldDB" id="A0A3N6S4U9"/>
<dbReference type="EMBL" id="QGKY02001925">
    <property type="protein sequence ID" value="KAF2545359.1"/>
    <property type="molecule type" value="Genomic_DNA"/>
</dbReference>
<feature type="region of interest" description="Disordered" evidence="1">
    <location>
        <begin position="43"/>
        <end position="78"/>
    </location>
</feature>
<evidence type="ECO:0000313" key="3">
    <source>
        <dbReference type="EMBL" id="KAF3609269.1"/>
    </source>
</evidence>
<accession>A0A3N6S4U9</accession>